<evidence type="ECO:0000256" key="1">
    <source>
        <dbReference type="SAM" id="Phobius"/>
    </source>
</evidence>
<name>A0AAD3GYH7_9STRA</name>
<reference evidence="2 3" key="1">
    <citation type="journal article" date="2021" name="Sci. Rep.">
        <title>The genome of the diatom Chaetoceros tenuissimus carries an ancient integrated fragment of an extant virus.</title>
        <authorList>
            <person name="Hongo Y."/>
            <person name="Kimura K."/>
            <person name="Takaki Y."/>
            <person name="Yoshida Y."/>
            <person name="Baba S."/>
            <person name="Kobayashi G."/>
            <person name="Nagasaki K."/>
            <person name="Hano T."/>
            <person name="Tomaru Y."/>
        </authorList>
    </citation>
    <scope>NUCLEOTIDE SEQUENCE [LARGE SCALE GENOMIC DNA]</scope>
    <source>
        <strain evidence="2 3">NIES-3715</strain>
    </source>
</reference>
<keyword evidence="1" id="KW-0812">Transmembrane</keyword>
<dbReference type="Proteomes" id="UP001054902">
    <property type="component" value="Unassembled WGS sequence"/>
</dbReference>
<dbReference type="AlphaFoldDB" id="A0AAD3GYH7"/>
<evidence type="ECO:0000313" key="2">
    <source>
        <dbReference type="EMBL" id="GFH43625.1"/>
    </source>
</evidence>
<protein>
    <submittedName>
        <fullName evidence="2">Uncharacterized protein</fullName>
    </submittedName>
</protein>
<feature type="transmembrane region" description="Helical" evidence="1">
    <location>
        <begin position="86"/>
        <end position="104"/>
    </location>
</feature>
<keyword evidence="3" id="KW-1185">Reference proteome</keyword>
<feature type="transmembrane region" description="Helical" evidence="1">
    <location>
        <begin position="48"/>
        <end position="66"/>
    </location>
</feature>
<feature type="transmembrane region" description="Helical" evidence="1">
    <location>
        <begin position="203"/>
        <end position="220"/>
    </location>
</feature>
<comment type="caution">
    <text evidence="2">The sequence shown here is derived from an EMBL/GenBank/DDBJ whole genome shotgun (WGS) entry which is preliminary data.</text>
</comment>
<proteinExistence type="predicted"/>
<sequence length="282" mass="32043">MHFDVDAKTNSNLFSILFFPHLLLQLSGFHFHIPSVRHPDGNRIWPQYRFEAILFFGRCIALLGLAWMRKVATFQSDGKDKSRPSIFPSFLIAMITTAGADIVASNYKKLGKNSRTLRDLNGPKGAILLMSSSLFHATLHSIMTCDRLSVQFAALSVVQLSAFGMTLRRKTIITQRQGVALYGLVLILGMIVIISELKRDETLYFGLTFGNIAALLRFHFRMNKYILWTAVAFFVSKMMQEQGFITVDEEWHVPSAVTTLILISYAIRYDWVLRKKLSLQQG</sequence>
<dbReference type="EMBL" id="BLLK01000013">
    <property type="protein sequence ID" value="GFH43625.1"/>
    <property type="molecule type" value="Genomic_DNA"/>
</dbReference>
<keyword evidence="1" id="KW-0472">Membrane</keyword>
<evidence type="ECO:0000313" key="3">
    <source>
        <dbReference type="Proteomes" id="UP001054902"/>
    </source>
</evidence>
<feature type="transmembrane region" description="Helical" evidence="1">
    <location>
        <begin position="179"/>
        <end position="197"/>
    </location>
</feature>
<keyword evidence="1" id="KW-1133">Transmembrane helix</keyword>
<gene>
    <name evidence="2" type="ORF">CTEN210_00098</name>
</gene>
<accession>A0AAD3GYH7</accession>
<organism evidence="2 3">
    <name type="scientific">Chaetoceros tenuissimus</name>
    <dbReference type="NCBI Taxonomy" id="426638"/>
    <lineage>
        <taxon>Eukaryota</taxon>
        <taxon>Sar</taxon>
        <taxon>Stramenopiles</taxon>
        <taxon>Ochrophyta</taxon>
        <taxon>Bacillariophyta</taxon>
        <taxon>Coscinodiscophyceae</taxon>
        <taxon>Chaetocerotophycidae</taxon>
        <taxon>Chaetocerotales</taxon>
        <taxon>Chaetocerotaceae</taxon>
        <taxon>Chaetoceros</taxon>
    </lineage>
</organism>